<accession>A0A4Y2UMP3</accession>
<reference evidence="1 2" key="1">
    <citation type="journal article" date="2019" name="Sci. Rep.">
        <title>Orb-weaving spider Araneus ventricosus genome elucidates the spidroin gene catalogue.</title>
        <authorList>
            <person name="Kono N."/>
            <person name="Nakamura H."/>
            <person name="Ohtoshi R."/>
            <person name="Moran D.A.P."/>
            <person name="Shinohara A."/>
            <person name="Yoshida Y."/>
            <person name="Fujiwara M."/>
            <person name="Mori M."/>
            <person name="Tomita M."/>
            <person name="Arakawa K."/>
        </authorList>
    </citation>
    <scope>NUCLEOTIDE SEQUENCE [LARGE SCALE GENOMIC DNA]</scope>
</reference>
<protein>
    <submittedName>
        <fullName evidence="1">Uncharacterized protein</fullName>
    </submittedName>
</protein>
<dbReference type="AlphaFoldDB" id="A0A4Y2UMP3"/>
<comment type="caution">
    <text evidence="1">The sequence shown here is derived from an EMBL/GenBank/DDBJ whole genome shotgun (WGS) entry which is preliminary data.</text>
</comment>
<name>A0A4Y2UMP3_ARAVE</name>
<proteinExistence type="predicted"/>
<evidence type="ECO:0000313" key="2">
    <source>
        <dbReference type="Proteomes" id="UP000499080"/>
    </source>
</evidence>
<dbReference type="EMBL" id="BGPR01037734">
    <property type="protein sequence ID" value="GBO13414.1"/>
    <property type="molecule type" value="Genomic_DNA"/>
</dbReference>
<gene>
    <name evidence="1" type="ORF">AVEN_178913_1</name>
</gene>
<evidence type="ECO:0000313" key="1">
    <source>
        <dbReference type="EMBL" id="GBO13414.1"/>
    </source>
</evidence>
<keyword evidence="2" id="KW-1185">Reference proteome</keyword>
<dbReference type="Proteomes" id="UP000499080">
    <property type="component" value="Unassembled WGS sequence"/>
</dbReference>
<sequence>MAPWKPILVLRKRVVPFEDTVDVHVTVTPYRSYIGISCDGVIYIPIKDQNCDIDFSFSAVIDYYCDPHQDVPNTPSKEVLLAPSVDTIKN</sequence>
<organism evidence="1 2">
    <name type="scientific">Araneus ventricosus</name>
    <name type="common">Orbweaver spider</name>
    <name type="synonym">Epeira ventricosa</name>
    <dbReference type="NCBI Taxonomy" id="182803"/>
    <lineage>
        <taxon>Eukaryota</taxon>
        <taxon>Metazoa</taxon>
        <taxon>Ecdysozoa</taxon>
        <taxon>Arthropoda</taxon>
        <taxon>Chelicerata</taxon>
        <taxon>Arachnida</taxon>
        <taxon>Araneae</taxon>
        <taxon>Araneomorphae</taxon>
        <taxon>Entelegynae</taxon>
        <taxon>Araneoidea</taxon>
        <taxon>Araneidae</taxon>
        <taxon>Araneus</taxon>
    </lineage>
</organism>